<evidence type="ECO:0000313" key="3">
    <source>
        <dbReference type="Proteomes" id="UP000283509"/>
    </source>
</evidence>
<accession>A0A3R7SNL7</accession>
<dbReference type="OrthoDB" id="6353043at2759"/>
<reference evidence="2 3" key="2">
    <citation type="submission" date="2019-01" db="EMBL/GenBank/DDBJ databases">
        <title>The decoding of complex shrimp genome reveals the adaptation for benthos swimmer, frequently molting mechanism and breeding impact on genome.</title>
        <authorList>
            <person name="Sun Y."/>
            <person name="Gao Y."/>
            <person name="Yu Y."/>
        </authorList>
    </citation>
    <scope>NUCLEOTIDE SEQUENCE [LARGE SCALE GENOMIC DNA]</scope>
    <source>
        <tissue evidence="2">Muscle</tissue>
    </source>
</reference>
<evidence type="ECO:0000256" key="1">
    <source>
        <dbReference type="SAM" id="MobiDB-lite"/>
    </source>
</evidence>
<organism evidence="2 3">
    <name type="scientific">Penaeus vannamei</name>
    <name type="common">Whiteleg shrimp</name>
    <name type="synonym">Litopenaeus vannamei</name>
    <dbReference type="NCBI Taxonomy" id="6689"/>
    <lineage>
        <taxon>Eukaryota</taxon>
        <taxon>Metazoa</taxon>
        <taxon>Ecdysozoa</taxon>
        <taxon>Arthropoda</taxon>
        <taxon>Crustacea</taxon>
        <taxon>Multicrustacea</taxon>
        <taxon>Malacostraca</taxon>
        <taxon>Eumalacostraca</taxon>
        <taxon>Eucarida</taxon>
        <taxon>Decapoda</taxon>
        <taxon>Dendrobranchiata</taxon>
        <taxon>Penaeoidea</taxon>
        <taxon>Penaeidae</taxon>
        <taxon>Penaeus</taxon>
    </lineage>
</organism>
<name>A0A3R7SNL7_PENVA</name>
<keyword evidence="3" id="KW-1185">Reference proteome</keyword>
<dbReference type="Proteomes" id="UP000283509">
    <property type="component" value="Unassembled WGS sequence"/>
</dbReference>
<comment type="caution">
    <text evidence="2">The sequence shown here is derived from an EMBL/GenBank/DDBJ whole genome shotgun (WGS) entry which is preliminary data.</text>
</comment>
<evidence type="ECO:0000313" key="2">
    <source>
        <dbReference type="EMBL" id="ROT68579.1"/>
    </source>
</evidence>
<reference evidence="2 3" key="1">
    <citation type="submission" date="2018-04" db="EMBL/GenBank/DDBJ databases">
        <authorList>
            <person name="Zhang X."/>
            <person name="Yuan J."/>
            <person name="Li F."/>
            <person name="Xiang J."/>
        </authorList>
    </citation>
    <scope>NUCLEOTIDE SEQUENCE [LARGE SCALE GENOMIC DNA]</scope>
    <source>
        <tissue evidence="2">Muscle</tissue>
    </source>
</reference>
<sequence>MKGGFDEDAGPYEPAVSTCSLGGSSQRGGTGAFLETDIDLEALATAGIRQDGIVVNMHDFHKLPDILQCVEDTSNYLRAMQSKNVAKQIHKKSSGGKAKAAQQRNPKGKEQPIVNWAFFGDSHTRYIFCAIYSRMRSKDFQCRIPKFKGQWRSLDFLQKSLPTCTYKGGKIEIRHVKLPLVLTFYRDVYLTEIKKYAAKWDADELPRPTFIVMNTGNHWMRRLVSKYAKSGVQAAGKVFESHLRSIEPVLRSVANKTTVVFKMQDDLQTVHHNVSKVVSFSAENIQYYNGVFRRVLADTGVLLWDSTLPLSLAYSLECMKNPRHNNETLWWMCGDRTHVGYILLHQYADMVLNVACNKYMTLEQNSCHYKESVKLLQ</sequence>
<dbReference type="EMBL" id="QCYY01002655">
    <property type="protein sequence ID" value="ROT68579.1"/>
    <property type="molecule type" value="Genomic_DNA"/>
</dbReference>
<gene>
    <name evidence="2" type="ORF">C7M84_013262</name>
</gene>
<protein>
    <submittedName>
        <fullName evidence="2">Uncharacterized protein</fullName>
    </submittedName>
</protein>
<feature type="region of interest" description="Disordered" evidence="1">
    <location>
        <begin position="1"/>
        <end position="25"/>
    </location>
</feature>
<proteinExistence type="predicted"/>
<dbReference type="AlphaFoldDB" id="A0A3R7SNL7"/>
<feature type="region of interest" description="Disordered" evidence="1">
    <location>
        <begin position="87"/>
        <end position="108"/>
    </location>
</feature>
<feature type="compositionally biased region" description="Acidic residues" evidence="1">
    <location>
        <begin position="1"/>
        <end position="10"/>
    </location>
</feature>